<dbReference type="Proteomes" id="UP000271098">
    <property type="component" value="Unassembled WGS sequence"/>
</dbReference>
<dbReference type="GO" id="GO:0006887">
    <property type="term" value="P:exocytosis"/>
    <property type="evidence" value="ECO:0007669"/>
    <property type="project" value="TreeGrafter"/>
</dbReference>
<reference evidence="1 2" key="1">
    <citation type="submission" date="2018-11" db="EMBL/GenBank/DDBJ databases">
        <authorList>
            <consortium name="Pathogen Informatics"/>
        </authorList>
    </citation>
    <scope>NUCLEOTIDE SEQUENCE [LARGE SCALE GENOMIC DNA]</scope>
</reference>
<dbReference type="GO" id="GO:0005886">
    <property type="term" value="C:plasma membrane"/>
    <property type="evidence" value="ECO:0007669"/>
    <property type="project" value="TreeGrafter"/>
</dbReference>
<dbReference type="GO" id="GO:0005546">
    <property type="term" value="F:phosphatidylinositol-4,5-bisphosphate binding"/>
    <property type="evidence" value="ECO:0007669"/>
    <property type="project" value="TreeGrafter"/>
</dbReference>
<protein>
    <submittedName>
        <fullName evidence="1">Uncharacterized protein</fullName>
    </submittedName>
</protein>
<accession>A0A3P7P0G8</accession>
<dbReference type="AlphaFoldDB" id="A0A3P7P0G8"/>
<dbReference type="PANTHER" id="PTHR16092:SF14">
    <property type="entry name" value="EXOCYST COMPLEX COMPONENT 1 ISOFORM X1"/>
    <property type="match status" value="1"/>
</dbReference>
<dbReference type="GO" id="GO:0006893">
    <property type="term" value="P:Golgi to plasma membrane transport"/>
    <property type="evidence" value="ECO:0007669"/>
    <property type="project" value="TreeGrafter"/>
</dbReference>
<name>A0A3P7P0G8_9BILA</name>
<evidence type="ECO:0000313" key="2">
    <source>
        <dbReference type="Proteomes" id="UP000271098"/>
    </source>
</evidence>
<organism evidence="1 2">
    <name type="scientific">Gongylonema pulchrum</name>
    <dbReference type="NCBI Taxonomy" id="637853"/>
    <lineage>
        <taxon>Eukaryota</taxon>
        <taxon>Metazoa</taxon>
        <taxon>Ecdysozoa</taxon>
        <taxon>Nematoda</taxon>
        <taxon>Chromadorea</taxon>
        <taxon>Rhabditida</taxon>
        <taxon>Spirurina</taxon>
        <taxon>Spiruromorpha</taxon>
        <taxon>Spiruroidea</taxon>
        <taxon>Gongylonematidae</taxon>
        <taxon>Gongylonema</taxon>
    </lineage>
</organism>
<dbReference type="GO" id="GO:0000145">
    <property type="term" value="C:exocyst"/>
    <property type="evidence" value="ECO:0007669"/>
    <property type="project" value="TreeGrafter"/>
</dbReference>
<proteinExistence type="predicted"/>
<sequence>MIEEKDSLGCVERKNTRILKDFLSDLITAVDTINEDHIRALQTANLSDPVSISRCCAAARALQAYTAAKVNPSMHLMVAYKERTEQLNQLIDLFIEKLMAHMSALFSNLVMLAHI</sequence>
<keyword evidence="2" id="KW-1185">Reference proteome</keyword>
<evidence type="ECO:0000313" key="1">
    <source>
        <dbReference type="EMBL" id="VDN48874.1"/>
    </source>
</evidence>
<gene>
    <name evidence="1" type="ORF">GPUH_LOCUS26705</name>
</gene>
<dbReference type="EMBL" id="UYRT01113260">
    <property type="protein sequence ID" value="VDN48874.1"/>
    <property type="molecule type" value="Genomic_DNA"/>
</dbReference>
<dbReference type="PANTHER" id="PTHR16092">
    <property type="entry name" value="SEC3/SYNTAXIN-RELATED"/>
    <property type="match status" value="1"/>
</dbReference>